<dbReference type="InterPro" id="IPR001753">
    <property type="entry name" value="Enoyl-CoA_hydra/iso"/>
</dbReference>
<name>A0ABV3SS75_9HYPH</name>
<dbReference type="CDD" id="cd06558">
    <property type="entry name" value="crotonase-like"/>
    <property type="match status" value="1"/>
</dbReference>
<dbReference type="RefSeq" id="WP_367957401.1">
    <property type="nucleotide sequence ID" value="NZ_JBDPGJ010000010.1"/>
</dbReference>
<dbReference type="InterPro" id="IPR014748">
    <property type="entry name" value="Enoyl-CoA_hydra_C"/>
</dbReference>
<comment type="caution">
    <text evidence="2">The sequence shown here is derived from an EMBL/GenBank/DDBJ whole genome shotgun (WGS) entry which is preliminary data.</text>
</comment>
<organism evidence="2 3">
    <name type="scientific">Aquibium pacificus</name>
    <dbReference type="NCBI Taxonomy" id="3153579"/>
    <lineage>
        <taxon>Bacteria</taxon>
        <taxon>Pseudomonadati</taxon>
        <taxon>Pseudomonadota</taxon>
        <taxon>Alphaproteobacteria</taxon>
        <taxon>Hyphomicrobiales</taxon>
        <taxon>Phyllobacteriaceae</taxon>
        <taxon>Aquibium</taxon>
    </lineage>
</organism>
<gene>
    <name evidence="2" type="ORF">ABGN05_28225</name>
</gene>
<reference evidence="2 3" key="1">
    <citation type="submission" date="2024-05" db="EMBL/GenBank/DDBJ databases">
        <authorList>
            <person name="Jiang F."/>
        </authorList>
    </citation>
    <scope>NUCLEOTIDE SEQUENCE [LARGE SCALE GENOMIC DNA]</scope>
    <source>
        <strain evidence="2 3">LZ166</strain>
    </source>
</reference>
<dbReference type="Pfam" id="PF00378">
    <property type="entry name" value="ECH_1"/>
    <property type="match status" value="1"/>
</dbReference>
<sequence>MQNSDLIVTYDGNVARVAIVRPETRNALRRETLEQLRAAIAGLSARADVRAMVLTGCDRSFCSGADLADPMMGGHLPPQERGEACAAVLDGLMHALIRDVRNAPFPVVVAVNGVAAGGGVGLALAGDIVIAARSARFVLTFTPKLGLVPDLGTSWQLARTLGRARALGVLLTGTPVSAEQALDWGLIWSVAEDDALEEQAMEVAARLAAGPVAGQVATRRLLDGAFVNDLDAQLDAERDAQASLVGGAEVVEAMEAFAQRRTPEFLAVVRPDVS</sequence>
<dbReference type="PANTHER" id="PTHR43459:SF1">
    <property type="entry name" value="EG:BACN32G11.4 PROTEIN"/>
    <property type="match status" value="1"/>
</dbReference>
<evidence type="ECO:0000313" key="2">
    <source>
        <dbReference type="EMBL" id="MEX0409534.1"/>
    </source>
</evidence>
<dbReference type="InterPro" id="IPR029045">
    <property type="entry name" value="ClpP/crotonase-like_dom_sf"/>
</dbReference>
<dbReference type="Proteomes" id="UP001556692">
    <property type="component" value="Unassembled WGS sequence"/>
</dbReference>
<comment type="similarity">
    <text evidence="1">Belongs to the enoyl-CoA hydratase/isomerase family.</text>
</comment>
<dbReference type="SUPFAM" id="SSF52096">
    <property type="entry name" value="ClpP/crotonase"/>
    <property type="match status" value="1"/>
</dbReference>
<evidence type="ECO:0000256" key="1">
    <source>
        <dbReference type="ARBA" id="ARBA00005254"/>
    </source>
</evidence>
<dbReference type="EMBL" id="JBDPGJ010000010">
    <property type="protein sequence ID" value="MEX0409534.1"/>
    <property type="molecule type" value="Genomic_DNA"/>
</dbReference>
<accession>A0ABV3SS75</accession>
<evidence type="ECO:0000313" key="3">
    <source>
        <dbReference type="Proteomes" id="UP001556692"/>
    </source>
</evidence>
<dbReference type="Gene3D" id="1.10.12.10">
    <property type="entry name" value="Lyase 2-enoyl-coa Hydratase, Chain A, domain 2"/>
    <property type="match status" value="1"/>
</dbReference>
<dbReference type="PANTHER" id="PTHR43459">
    <property type="entry name" value="ENOYL-COA HYDRATASE"/>
    <property type="match status" value="1"/>
</dbReference>
<keyword evidence="3" id="KW-1185">Reference proteome</keyword>
<dbReference type="Gene3D" id="3.90.226.10">
    <property type="entry name" value="2-enoyl-CoA Hydratase, Chain A, domain 1"/>
    <property type="match status" value="1"/>
</dbReference>
<proteinExistence type="inferred from homology"/>
<protein>
    <submittedName>
        <fullName evidence="2">Enoyl-CoA hydratase-related protein</fullName>
    </submittedName>
</protein>